<proteinExistence type="predicted"/>
<dbReference type="RefSeq" id="WP_079725180.1">
    <property type="nucleotide sequence ID" value="NZ_BMCL01000001.1"/>
</dbReference>
<dbReference type="Proteomes" id="UP000190341">
    <property type="component" value="Unassembled WGS sequence"/>
</dbReference>
<protein>
    <recommendedName>
        <fullName evidence="3">MetA-pathway of phenol degradation</fullName>
    </recommendedName>
</protein>
<dbReference type="STRING" id="428993.SAMN06296058_2871"/>
<dbReference type="EMBL" id="FUZV01000002">
    <property type="protein sequence ID" value="SKC77920.1"/>
    <property type="molecule type" value="Genomic_DNA"/>
</dbReference>
<evidence type="ECO:0000313" key="1">
    <source>
        <dbReference type="EMBL" id="SKC77920.1"/>
    </source>
</evidence>
<evidence type="ECO:0008006" key="3">
    <source>
        <dbReference type="Google" id="ProtNLM"/>
    </source>
</evidence>
<evidence type="ECO:0000313" key="2">
    <source>
        <dbReference type="Proteomes" id="UP000190341"/>
    </source>
</evidence>
<accession>A0A1T5LPP7</accession>
<sequence length="268" mass="28781">MPDLPRTAFALLVAASLGRPHFADAGEPIDLSRLPANPIATLVSLPLQYNHDVGIGRDGRGSRDTLNVQPVFPIGLGGDWNLISRSVVPVIHHRTASGSTIRGVGDATQSFFLSPAAPTRAGWTWGVGPVLRLPTASDDRLGFGQWGAGPTAVALKKTGNGWIVGALANHVWSISGDSHRPPISMSFVQPFVSRGFAGGRSLSANIESTYDWRRQHWLVPVNVLVGQMIPLHDKRVNLQAGVRYHAASRALGPDWGVRVMVTLLFDES</sequence>
<organism evidence="1 2">
    <name type="scientific">Pseudoxanthomonas indica</name>
    <dbReference type="NCBI Taxonomy" id="428993"/>
    <lineage>
        <taxon>Bacteria</taxon>
        <taxon>Pseudomonadati</taxon>
        <taxon>Pseudomonadota</taxon>
        <taxon>Gammaproteobacteria</taxon>
        <taxon>Lysobacterales</taxon>
        <taxon>Lysobacteraceae</taxon>
        <taxon>Pseudoxanthomonas</taxon>
    </lineage>
</organism>
<keyword evidence="2" id="KW-1185">Reference proteome</keyword>
<gene>
    <name evidence="1" type="ORF">SAMN06296058_2871</name>
</gene>
<dbReference type="OrthoDB" id="9809066at2"/>
<name>A0A1T5LPP7_9GAMM</name>
<dbReference type="AlphaFoldDB" id="A0A1T5LPP7"/>
<reference evidence="1 2" key="1">
    <citation type="submission" date="2017-02" db="EMBL/GenBank/DDBJ databases">
        <authorList>
            <person name="Peterson S.W."/>
        </authorList>
    </citation>
    <scope>NUCLEOTIDE SEQUENCE [LARGE SCALE GENOMIC DNA]</scope>
    <source>
        <strain evidence="1 2">P15</strain>
    </source>
</reference>